<feature type="binding site" description="in other chain" evidence="7">
    <location>
        <begin position="15"/>
        <end position="18"/>
    </location>
    <ligand>
        <name>IMP</name>
        <dbReference type="ChEBI" id="CHEBI:58053"/>
        <note>ligand shared between dimeric partners</note>
    </ligand>
</feature>
<comment type="caution">
    <text evidence="8">The sequence shown here is derived from an EMBL/GenBank/DDBJ whole genome shotgun (WGS) entry which is preliminary data.</text>
</comment>
<dbReference type="Gene3D" id="3.90.170.10">
    <property type="entry name" value="Adenylosuccinate Synthetase, subunit A, domain 3"/>
    <property type="match status" value="1"/>
</dbReference>
<dbReference type="InterPro" id="IPR001114">
    <property type="entry name" value="Adenylosuccinate_synthetase"/>
</dbReference>
<dbReference type="InterPro" id="IPR042111">
    <property type="entry name" value="Adenylosuccinate_synth_dom3"/>
</dbReference>
<comment type="function">
    <text evidence="7">Plays an important role in the de novo pathway of purine nucleotide biosynthesis. Catalyzes the first committed step in the biosynthesis of AMP from IMP.</text>
</comment>
<feature type="binding site" description="in other chain" evidence="7">
    <location>
        <position position="229"/>
    </location>
    <ligand>
        <name>IMP</name>
        <dbReference type="ChEBI" id="CHEBI:58053"/>
        <note>ligand shared between dimeric partners</note>
    </ligand>
</feature>
<dbReference type="InterPro" id="IPR027417">
    <property type="entry name" value="P-loop_NTPase"/>
</dbReference>
<evidence type="ECO:0000256" key="6">
    <source>
        <dbReference type="ARBA" id="ARBA00023134"/>
    </source>
</evidence>
<dbReference type="RefSeq" id="WP_307274409.1">
    <property type="nucleotide sequence ID" value="NZ_JAUSVX010000006.1"/>
</dbReference>
<dbReference type="SUPFAM" id="SSF52540">
    <property type="entry name" value="P-loop containing nucleoside triphosphate hydrolases"/>
    <property type="match status" value="1"/>
</dbReference>
<dbReference type="InterPro" id="IPR042109">
    <property type="entry name" value="Adenylosuccinate_synth_dom1"/>
</dbReference>
<evidence type="ECO:0000256" key="4">
    <source>
        <dbReference type="ARBA" id="ARBA00022755"/>
    </source>
</evidence>
<feature type="active site" description="Proton donor" evidence="7">
    <location>
        <position position="46"/>
    </location>
</feature>
<keyword evidence="7" id="KW-0963">Cytoplasm</keyword>
<feature type="binding site" description="in other chain" evidence="7">
    <location>
        <position position="244"/>
    </location>
    <ligand>
        <name>IMP</name>
        <dbReference type="ChEBI" id="CHEBI:58053"/>
        <note>ligand shared between dimeric partners</note>
    </ligand>
</feature>
<keyword evidence="3 7" id="KW-0547">Nucleotide-binding</keyword>
<feature type="active site" description="Proton acceptor" evidence="7">
    <location>
        <position position="15"/>
    </location>
</feature>
<dbReference type="PANTHER" id="PTHR11846">
    <property type="entry name" value="ADENYLOSUCCINATE SYNTHETASE"/>
    <property type="match status" value="1"/>
</dbReference>
<feature type="binding site" evidence="7">
    <location>
        <begin position="45"/>
        <end position="47"/>
    </location>
    <ligand>
        <name>GTP</name>
        <dbReference type="ChEBI" id="CHEBI:37565"/>
    </ligand>
</feature>
<dbReference type="Gene3D" id="1.10.300.10">
    <property type="entry name" value="Adenylosuccinate Synthetase, subunit A, domain 2"/>
    <property type="match status" value="1"/>
</dbReference>
<reference evidence="8 9" key="1">
    <citation type="submission" date="2023-07" db="EMBL/GenBank/DDBJ databases">
        <title>Genomic Encyclopedia of Type Strains, Phase IV (KMG-IV): sequencing the most valuable type-strain genomes for metagenomic binning, comparative biology and taxonomic classification.</title>
        <authorList>
            <person name="Goeker M."/>
        </authorList>
    </citation>
    <scope>NUCLEOTIDE SEQUENCE [LARGE SCALE GENOMIC DNA]</scope>
    <source>
        <strain evidence="8 9">DSM 19619</strain>
    </source>
</reference>
<feature type="binding site" evidence="7">
    <location>
        <position position="15"/>
    </location>
    <ligand>
        <name>Mg(2+)</name>
        <dbReference type="ChEBI" id="CHEBI:18420"/>
    </ligand>
</feature>
<accession>A0ABU0JA48</accession>
<protein>
    <recommendedName>
        <fullName evidence="7">Adenylosuccinate synthetase</fullName>
        <shortName evidence="7">AMPSase</shortName>
        <shortName evidence="7">AdSS</shortName>
        <ecNumber evidence="7">6.3.4.4</ecNumber>
    </recommendedName>
    <alternativeName>
        <fullName evidence="7">IMP--aspartate ligase</fullName>
    </alternativeName>
</protein>
<comment type="cofactor">
    <cofactor evidence="7">
        <name>Mg(2+)</name>
        <dbReference type="ChEBI" id="CHEBI:18420"/>
    </cofactor>
    <text evidence="7">Binds 1 Mg(2+) ion per subunit.</text>
</comment>
<comment type="caution">
    <text evidence="7">Lacks conserved residue(s) required for the propagation of feature annotation.</text>
</comment>
<evidence type="ECO:0000256" key="5">
    <source>
        <dbReference type="ARBA" id="ARBA00022842"/>
    </source>
</evidence>
<dbReference type="HAMAP" id="MF_00011">
    <property type="entry name" value="Adenylosucc_synth"/>
    <property type="match status" value="1"/>
</dbReference>
<dbReference type="SMART" id="SM00788">
    <property type="entry name" value="Adenylsucc_synt"/>
    <property type="match status" value="1"/>
</dbReference>
<dbReference type="Proteomes" id="UP001242480">
    <property type="component" value="Unassembled WGS sequence"/>
</dbReference>
<evidence type="ECO:0000313" key="9">
    <source>
        <dbReference type="Proteomes" id="UP001242480"/>
    </source>
</evidence>
<feature type="binding site" evidence="7">
    <location>
        <begin position="14"/>
        <end position="20"/>
    </location>
    <ligand>
        <name>GTP</name>
        <dbReference type="ChEBI" id="CHEBI:37565"/>
    </ligand>
</feature>
<name>A0ABU0JA48_9HYPH</name>
<keyword evidence="6 7" id="KW-0342">GTP-binding</keyword>
<dbReference type="GO" id="GO:0004019">
    <property type="term" value="F:adenylosuccinate synthase activity"/>
    <property type="evidence" value="ECO:0007669"/>
    <property type="project" value="UniProtKB-EC"/>
</dbReference>
<dbReference type="EC" id="6.3.4.4" evidence="7"/>
<comment type="pathway">
    <text evidence="7">Purine metabolism; AMP biosynthesis via de novo pathway; AMP from IMP: step 1/2.</text>
</comment>
<dbReference type="EMBL" id="JAUSVX010000006">
    <property type="protein sequence ID" value="MDQ0470431.1"/>
    <property type="molecule type" value="Genomic_DNA"/>
</dbReference>
<evidence type="ECO:0000313" key="8">
    <source>
        <dbReference type="EMBL" id="MDQ0470431.1"/>
    </source>
</evidence>
<organism evidence="8 9">
    <name type="scientific">Labrys wisconsinensis</name>
    <dbReference type="NCBI Taxonomy" id="425677"/>
    <lineage>
        <taxon>Bacteria</taxon>
        <taxon>Pseudomonadati</taxon>
        <taxon>Pseudomonadota</taxon>
        <taxon>Alphaproteobacteria</taxon>
        <taxon>Hyphomicrobiales</taxon>
        <taxon>Xanthobacteraceae</taxon>
        <taxon>Labrys</taxon>
    </lineage>
</organism>
<gene>
    <name evidence="7" type="primary">purA</name>
    <name evidence="8" type="ORF">QO011_003450</name>
</gene>
<comment type="similarity">
    <text evidence="7">Belongs to the adenylosuccinate synthetase family.</text>
</comment>
<evidence type="ECO:0000256" key="3">
    <source>
        <dbReference type="ARBA" id="ARBA00022741"/>
    </source>
</evidence>
<evidence type="ECO:0000256" key="2">
    <source>
        <dbReference type="ARBA" id="ARBA00022723"/>
    </source>
</evidence>
<keyword evidence="5 7" id="KW-0460">Magnesium</keyword>
<comment type="subcellular location">
    <subcellularLocation>
        <location evidence="7">Cytoplasm</location>
    </subcellularLocation>
</comment>
<proteinExistence type="inferred from homology"/>
<dbReference type="InterPro" id="IPR042110">
    <property type="entry name" value="Adenylosuccinate_synth_dom2"/>
</dbReference>
<comment type="subunit">
    <text evidence="7">Homodimer.</text>
</comment>
<keyword evidence="9" id="KW-1185">Reference proteome</keyword>
<dbReference type="Pfam" id="PF00709">
    <property type="entry name" value="Adenylsucc_synt"/>
    <property type="match status" value="1"/>
</dbReference>
<keyword evidence="4 7" id="KW-0658">Purine biosynthesis</keyword>
<keyword evidence="1 7" id="KW-0436">Ligase</keyword>
<keyword evidence="2 7" id="KW-0479">Metal-binding</keyword>
<comment type="catalytic activity">
    <reaction evidence="7">
        <text>IMP + L-aspartate + GTP = N(6)-(1,2-dicarboxyethyl)-AMP + GDP + phosphate + 2 H(+)</text>
        <dbReference type="Rhea" id="RHEA:15753"/>
        <dbReference type="ChEBI" id="CHEBI:15378"/>
        <dbReference type="ChEBI" id="CHEBI:29991"/>
        <dbReference type="ChEBI" id="CHEBI:37565"/>
        <dbReference type="ChEBI" id="CHEBI:43474"/>
        <dbReference type="ChEBI" id="CHEBI:57567"/>
        <dbReference type="ChEBI" id="CHEBI:58053"/>
        <dbReference type="ChEBI" id="CHEBI:58189"/>
        <dbReference type="EC" id="6.3.4.4"/>
    </reaction>
</comment>
<evidence type="ECO:0000256" key="7">
    <source>
        <dbReference type="HAMAP-Rule" id="MF_00011"/>
    </source>
</evidence>
<feature type="binding site" evidence="7">
    <location>
        <position position="45"/>
    </location>
    <ligand>
        <name>Mg(2+)</name>
        <dbReference type="ChEBI" id="CHEBI:18420"/>
    </ligand>
</feature>
<evidence type="ECO:0000256" key="1">
    <source>
        <dbReference type="ARBA" id="ARBA00022598"/>
    </source>
</evidence>
<dbReference type="Gene3D" id="3.40.440.10">
    <property type="entry name" value="Adenylosuccinate Synthetase, subunit A, domain 1"/>
    <property type="match status" value="1"/>
</dbReference>
<dbReference type="PANTHER" id="PTHR11846:SF0">
    <property type="entry name" value="ADENYLOSUCCINATE SYNTHETASE"/>
    <property type="match status" value="1"/>
</dbReference>
<sequence length="392" mass="41153">MPITAEVVIGAGYGDEGKGLLTDALAAPLGADAAVIRFNGGAQAGHTVQAPDGRRHVFHHVGSGALAGARSFLSRFFVANPILLREELAVLAGLGVRPLMAIDPAAPVTLPFDMMLNQMAERARGERRHGSCGLGFGETLERSRHEALRVVAADLARAGLRERLEHVRRAWLPQRLAALGLEPAAEDAALLADERILERWLEDAAIFADAVPVMTIDAVPGRIVFEGAQGLMLDQDRGAFPFVTRSNTGLRNVVALAREAGIDGLDVTYVTRAYVTRHGAGPLAHELSGAPWPDATNLPNPWQGTLRYGTLDLDVLHRAVAADLGDAGGLAVTPRLAVTCLDQVGPAVDFVEGGVRSSAAPEALARRLAARLGAASVLAGRGPTRADLAPVG</sequence>